<dbReference type="EMBL" id="CAFBLS010000039">
    <property type="protein sequence ID" value="CAB4866306.1"/>
    <property type="molecule type" value="Genomic_DNA"/>
</dbReference>
<evidence type="ECO:0000313" key="1">
    <source>
        <dbReference type="EMBL" id="CAB4866306.1"/>
    </source>
</evidence>
<dbReference type="AlphaFoldDB" id="A0A6J7D708"/>
<reference evidence="1" key="1">
    <citation type="submission" date="2020-05" db="EMBL/GenBank/DDBJ databases">
        <authorList>
            <person name="Chiriac C."/>
            <person name="Salcher M."/>
            <person name="Ghai R."/>
            <person name="Kavagutti S V."/>
        </authorList>
    </citation>
    <scope>NUCLEOTIDE SEQUENCE</scope>
</reference>
<organism evidence="1">
    <name type="scientific">freshwater metagenome</name>
    <dbReference type="NCBI Taxonomy" id="449393"/>
    <lineage>
        <taxon>unclassified sequences</taxon>
        <taxon>metagenomes</taxon>
        <taxon>ecological metagenomes</taxon>
    </lineage>
</organism>
<name>A0A6J7D708_9ZZZZ</name>
<protein>
    <submittedName>
        <fullName evidence="1">Unannotated protein</fullName>
    </submittedName>
</protein>
<sequence>MPEPLSPKSGLGMKVADLPCAQATFLMTYLKSISSSAEAVRELNR</sequence>
<gene>
    <name evidence="1" type="ORF">UFOPK3402_00472</name>
</gene>
<proteinExistence type="predicted"/>
<accession>A0A6J7D708</accession>